<evidence type="ECO:0000313" key="1">
    <source>
        <dbReference type="EMBL" id="MFC4076245.1"/>
    </source>
</evidence>
<dbReference type="RefSeq" id="WP_380702915.1">
    <property type="nucleotide sequence ID" value="NZ_JBHSAP010000007.1"/>
</dbReference>
<reference evidence="2" key="1">
    <citation type="journal article" date="2019" name="Int. J. Syst. Evol. Microbiol.">
        <title>The Global Catalogue of Microorganisms (GCM) 10K type strain sequencing project: providing services to taxonomists for standard genome sequencing and annotation.</title>
        <authorList>
            <consortium name="The Broad Institute Genomics Platform"/>
            <consortium name="The Broad Institute Genome Sequencing Center for Infectious Disease"/>
            <person name="Wu L."/>
            <person name="Ma J."/>
        </authorList>
    </citation>
    <scope>NUCLEOTIDE SEQUENCE [LARGE SCALE GENOMIC DNA]</scope>
    <source>
        <strain evidence="2">IBRC-M 10813</strain>
    </source>
</reference>
<protein>
    <submittedName>
        <fullName evidence="1">FeoB-associated Cys-rich membrane protein</fullName>
    </submittedName>
</protein>
<dbReference type="Proteomes" id="UP001595843">
    <property type="component" value="Unassembled WGS sequence"/>
</dbReference>
<comment type="caution">
    <text evidence="1">The sequence shown here is derived from an EMBL/GenBank/DDBJ whole genome shotgun (WGS) entry which is preliminary data.</text>
</comment>
<sequence length="53" mass="5428">MIYLVIAAVLGFAAWQLVSFVRRLKNSGSACSSGGCSGCPSSGNCSIQDLSNT</sequence>
<keyword evidence="2" id="KW-1185">Reference proteome</keyword>
<organism evidence="1 2">
    <name type="scientific">Salinithrix halophila</name>
    <dbReference type="NCBI Taxonomy" id="1485204"/>
    <lineage>
        <taxon>Bacteria</taxon>
        <taxon>Bacillati</taxon>
        <taxon>Bacillota</taxon>
        <taxon>Bacilli</taxon>
        <taxon>Bacillales</taxon>
        <taxon>Thermoactinomycetaceae</taxon>
        <taxon>Salinithrix</taxon>
    </lineage>
</organism>
<accession>A0ABV8JD58</accession>
<dbReference type="EMBL" id="JBHSAP010000007">
    <property type="protein sequence ID" value="MFC4076245.1"/>
    <property type="molecule type" value="Genomic_DNA"/>
</dbReference>
<gene>
    <name evidence="1" type="ORF">ACFOUO_05405</name>
</gene>
<evidence type="ECO:0000313" key="2">
    <source>
        <dbReference type="Proteomes" id="UP001595843"/>
    </source>
</evidence>
<proteinExistence type="predicted"/>
<dbReference type="Pfam" id="PF12669">
    <property type="entry name" value="FeoB_associated"/>
    <property type="match status" value="1"/>
</dbReference>
<name>A0ABV8JD58_9BACL</name>